<dbReference type="EMBL" id="KU164874">
    <property type="protein sequence ID" value="ANS57870.1"/>
    <property type="molecule type" value="Genomic_DNA"/>
</dbReference>
<sequence length="134" mass="16204">MDPKDLIMKKDYFMLYKLLCRLLLKKKQKREELPEFFIYLNKLQTPSLLRKLNIELKKTYINKDIQKLIKSVQSSQPLTILELQKKLCFSYPKTINVLFDNNFEEESCLTKKNLLIFKKLNKSFDQNFNIRYAK</sequence>
<evidence type="ECO:0000313" key="2">
    <source>
        <dbReference type="EMBL" id="ANS57870.1"/>
    </source>
</evidence>
<organism evidence="2">
    <name type="scientific">Pleurocladia lacustris</name>
    <dbReference type="NCBI Taxonomy" id="246121"/>
    <lineage>
        <taxon>Eukaryota</taxon>
        <taxon>Sar</taxon>
        <taxon>Stramenopiles</taxon>
        <taxon>Ochrophyta</taxon>
        <taxon>PX clade</taxon>
        <taxon>Phaeophyceae</taxon>
        <taxon>Ectocarpales</taxon>
        <taxon>Chordariaceae</taxon>
        <taxon>Pleurocladia</taxon>
    </lineage>
</organism>
<dbReference type="AlphaFoldDB" id="A0A1I9LWA0"/>
<accession>A0A1I9LWA0</accession>
<reference evidence="2" key="1">
    <citation type="submission" date="2015-11" db="EMBL/GenBank/DDBJ databases">
        <title>Complete mitochondrial and plastid genomes of the freshwater brown alga Pleurocladia lacustris A. Braun and its phylogenetic placement in the Phaeophyceae.</title>
        <authorList>
            <person name="Wang X."/>
            <person name="Wehr J.D."/>
            <person name="Karol K.G."/>
        </authorList>
    </citation>
    <scope>NUCLEOTIDE SEQUENCE</scope>
    <source>
        <strain evidence="1">Sa2</strain>
        <strain evidence="2">SAG 25.93</strain>
    </source>
</reference>
<evidence type="ECO:0000313" key="1">
    <source>
        <dbReference type="EMBL" id="ANS57828.1"/>
    </source>
</evidence>
<keyword evidence="2" id="KW-0496">Mitochondrion</keyword>
<geneLocation type="mitochondrion" evidence="2"/>
<dbReference type="EMBL" id="KU164873">
    <property type="protein sequence ID" value="ANS57828.1"/>
    <property type="molecule type" value="Genomic_DNA"/>
</dbReference>
<dbReference type="RefSeq" id="YP_009327118.1">
    <property type="nucleotide sequence ID" value="NC_032046.1"/>
</dbReference>
<protein>
    <submittedName>
        <fullName evidence="2">Uncharacterized protein</fullName>
    </submittedName>
</protein>
<dbReference type="GeneID" id="30512328"/>
<proteinExistence type="predicted"/>
<name>A0A1I9LWA0_9PHAE</name>